<dbReference type="GO" id="GO:0071345">
    <property type="term" value="P:cellular response to cytokine stimulus"/>
    <property type="evidence" value="ECO:0007669"/>
    <property type="project" value="UniProtKB-ARBA"/>
</dbReference>
<feature type="domain" description="Death" evidence="6">
    <location>
        <begin position="392"/>
        <end position="475"/>
    </location>
</feature>
<dbReference type="SUPFAM" id="SSF56112">
    <property type="entry name" value="Protein kinase-like (PK-like)"/>
    <property type="match status" value="1"/>
</dbReference>
<dbReference type="AlphaFoldDB" id="C3Y796"/>
<feature type="domain" description="Protein kinase" evidence="5">
    <location>
        <begin position="688"/>
        <end position="1030"/>
    </location>
</feature>
<dbReference type="InterPro" id="IPR000719">
    <property type="entry name" value="Prot_kinase_dom"/>
</dbReference>
<dbReference type="SUPFAM" id="SSF47986">
    <property type="entry name" value="DEATH domain"/>
    <property type="match status" value="4"/>
</dbReference>
<keyword evidence="1 3" id="KW-0547">Nucleotide-binding</keyword>
<dbReference type="PANTHER" id="PTHR15077:SF9">
    <property type="entry name" value="C-TERMINAL OF ROC (COR) DOMAIN-CONTAINING PROTEIN"/>
    <property type="match status" value="1"/>
</dbReference>
<dbReference type="InterPro" id="IPR001315">
    <property type="entry name" value="CARD"/>
</dbReference>
<sequence>MDPQYRNLLTQFRVELVNTIVNVAGVLDQLVTERVLLAEEEDDVRTRRMQTDQIRTLLTILPTKGNRAFLAFCKALDNTGNTHLSNLLMNQRPTGIERYFDIVVENACHEWKEIARRLGLTEPAIASIDDTYRGRSRECCIRALNVWLGDHGRNATVDMLKEALISARFRSVAELIESAQVAEGELQPATAPAQAPRPPPAAPVQHARARPTPYQRPASAEQVRGSTRPSAVVHKDPLYVIKENVGLAWKDLARKLGFKEVDIEVIEDKHRDKRECCMEVLTTWRQKHGYDATVGRLWTALQAAELTGVDGEDGSGQFEVGRLWTALQAAELTGVDGEDGSGQFEGKGKFLMVFLTQHYGYDATVNRLWTALQAGDLTGVDGEDGSGQFEDMAEFFLIITQRAGPKWKLLAELLGVPPQKIAWVQRKHADDRGRCELALNMWYWDRKSDSSIETLKVAVFNAGLKNAVDAFYDHVDLSSSARFPIQEAPKDHTGTAMDCSTNRVYSQIDSYFGDGQNQPAIGGNGSESRESDVPALQAAELTGVDGEDGSGQFEGKGKFLMVFLTQHYGYDATVNRLWTALQAGDLTGVDGEDGSGQFEVGRLWTALQAAELTGVDGEDGSGQFEGKGKFLMVFLTQHYGYDATVNRLWTALQAGDLTGVDGEDGSGQFEDRGIEISRKEFTIERDENGDNKRLGKGSFGTVYLAKWQGALVAVKEFDDEDQTYESFFREMEHLRELRHPHIVQLLGICWQPNSMSYLLMTYVDGVDLGTILFKPSRSPVKVPNTMSVKGKIARDLCSAVSYLHDKHDLVHQDIKPGNVLVVGQHQAGNKTVGQFCLLMYDRLWDGTRQVTGLLDSLFVDVRQAVGQHQASNRTVGQFCLLMYDRLWDSTRQIAKATLHTYLCDLGVAKLKTAAISSTLSRTTRSVPTPIKYLPPECDDGLTVGKSSDIWCLGCTLAELFSGVELWDLHGVSQVHFERVLRKKREENLPPDALLAISDEAFPGVKELLEKALCYDYKKRVSAAKMSEEFATMCAN</sequence>
<dbReference type="InterPro" id="IPR011009">
    <property type="entry name" value="Kinase-like_dom_sf"/>
</dbReference>
<evidence type="ECO:0000256" key="3">
    <source>
        <dbReference type="PROSITE-ProRule" id="PRU10141"/>
    </source>
</evidence>
<dbReference type="PROSITE" id="PS50011">
    <property type="entry name" value="PROTEIN_KINASE_DOM"/>
    <property type="match status" value="1"/>
</dbReference>
<dbReference type="Pfam" id="PF00069">
    <property type="entry name" value="Pkinase"/>
    <property type="match status" value="2"/>
</dbReference>
<feature type="domain" description="CARD" evidence="7">
    <location>
        <begin position="1"/>
        <end position="91"/>
    </location>
</feature>
<dbReference type="GO" id="GO:0007165">
    <property type="term" value="P:signal transduction"/>
    <property type="evidence" value="ECO:0007669"/>
    <property type="project" value="InterPro"/>
</dbReference>
<dbReference type="PROSITE" id="PS00107">
    <property type="entry name" value="PROTEIN_KINASE_ATP"/>
    <property type="match status" value="1"/>
</dbReference>
<dbReference type="CDD" id="cd01671">
    <property type="entry name" value="CARD"/>
    <property type="match status" value="1"/>
</dbReference>
<evidence type="ECO:0000256" key="4">
    <source>
        <dbReference type="SAM" id="MobiDB-lite"/>
    </source>
</evidence>
<dbReference type="Pfam" id="PF00531">
    <property type="entry name" value="Death"/>
    <property type="match status" value="3"/>
</dbReference>
<dbReference type="InParanoid" id="C3Y796"/>
<gene>
    <name evidence="8" type="ORF">BRAFLDRAFT_82839</name>
</gene>
<protein>
    <submittedName>
        <fullName evidence="8">Uncharacterized protein</fullName>
    </submittedName>
</protein>
<reference evidence="8" key="1">
    <citation type="journal article" date="2008" name="Nature">
        <title>The amphioxus genome and the evolution of the chordate karyotype.</title>
        <authorList>
            <consortium name="US DOE Joint Genome Institute (JGI-PGF)"/>
            <person name="Putnam N.H."/>
            <person name="Butts T."/>
            <person name="Ferrier D.E.K."/>
            <person name="Furlong R.F."/>
            <person name="Hellsten U."/>
            <person name="Kawashima T."/>
            <person name="Robinson-Rechavi M."/>
            <person name="Shoguchi E."/>
            <person name="Terry A."/>
            <person name="Yu J.-K."/>
            <person name="Benito-Gutierrez E.L."/>
            <person name="Dubchak I."/>
            <person name="Garcia-Fernandez J."/>
            <person name="Gibson-Brown J.J."/>
            <person name="Grigoriev I.V."/>
            <person name="Horton A.C."/>
            <person name="de Jong P.J."/>
            <person name="Jurka J."/>
            <person name="Kapitonov V.V."/>
            <person name="Kohara Y."/>
            <person name="Kuroki Y."/>
            <person name="Lindquist E."/>
            <person name="Lucas S."/>
            <person name="Osoegawa K."/>
            <person name="Pennacchio L.A."/>
            <person name="Salamov A.A."/>
            <person name="Satou Y."/>
            <person name="Sauka-Spengler T."/>
            <person name="Schmutz J."/>
            <person name="Shin-I T."/>
            <person name="Toyoda A."/>
            <person name="Bronner-Fraser M."/>
            <person name="Fujiyama A."/>
            <person name="Holland L.Z."/>
            <person name="Holland P.W.H."/>
            <person name="Satoh N."/>
            <person name="Rokhsar D.S."/>
        </authorList>
    </citation>
    <scope>NUCLEOTIDE SEQUENCE [LARGE SCALE GENOMIC DNA]</scope>
    <source>
        <strain evidence="8">S238N-H82</strain>
        <tissue evidence="8">Testes</tissue>
    </source>
</reference>
<dbReference type="STRING" id="7739.C3Y796"/>
<dbReference type="CDD" id="cd00180">
    <property type="entry name" value="PKc"/>
    <property type="match status" value="1"/>
</dbReference>
<evidence type="ECO:0000256" key="2">
    <source>
        <dbReference type="ARBA" id="ARBA00022840"/>
    </source>
</evidence>
<dbReference type="eggNOG" id="KOG0504">
    <property type="taxonomic scope" value="Eukaryota"/>
</dbReference>
<evidence type="ECO:0000259" key="5">
    <source>
        <dbReference type="PROSITE" id="PS50011"/>
    </source>
</evidence>
<dbReference type="InterPro" id="IPR000488">
    <property type="entry name" value="Death_dom"/>
</dbReference>
<dbReference type="InterPro" id="IPR011029">
    <property type="entry name" value="DEATH-like_dom_sf"/>
</dbReference>
<evidence type="ECO:0000313" key="8">
    <source>
        <dbReference type="EMBL" id="EEN63724.1"/>
    </source>
</evidence>
<feature type="domain" description="Death" evidence="6">
    <location>
        <begin position="110"/>
        <end position="180"/>
    </location>
</feature>
<dbReference type="InterPro" id="IPR008271">
    <property type="entry name" value="Ser/Thr_kinase_AS"/>
</dbReference>
<name>C3Y796_BRAFL</name>
<dbReference type="CDD" id="cd01670">
    <property type="entry name" value="Death"/>
    <property type="match status" value="3"/>
</dbReference>
<dbReference type="GO" id="GO:0042981">
    <property type="term" value="P:regulation of apoptotic process"/>
    <property type="evidence" value="ECO:0007669"/>
    <property type="project" value="InterPro"/>
</dbReference>
<dbReference type="PROSITE" id="PS50209">
    <property type="entry name" value="CARD"/>
    <property type="match status" value="1"/>
</dbReference>
<dbReference type="PANTHER" id="PTHR15077">
    <property type="entry name" value="FAS-ASSOCIATING DEATH DOMAIN-CONTAINING PROTEIN FADD"/>
    <property type="match status" value="1"/>
</dbReference>
<dbReference type="GO" id="GO:0045087">
    <property type="term" value="P:innate immune response"/>
    <property type="evidence" value="ECO:0007669"/>
    <property type="project" value="UniProtKB-ARBA"/>
</dbReference>
<evidence type="ECO:0000256" key="1">
    <source>
        <dbReference type="ARBA" id="ARBA00022741"/>
    </source>
</evidence>
<dbReference type="PROSITE" id="PS50017">
    <property type="entry name" value="DEATH_DOMAIN"/>
    <property type="match status" value="3"/>
</dbReference>
<dbReference type="PROSITE" id="PS00108">
    <property type="entry name" value="PROTEIN_KINASE_ST"/>
    <property type="match status" value="1"/>
</dbReference>
<feature type="region of interest" description="Disordered" evidence="4">
    <location>
        <begin position="184"/>
        <end position="227"/>
    </location>
</feature>
<dbReference type="InterPro" id="IPR017441">
    <property type="entry name" value="Protein_kinase_ATP_BS"/>
</dbReference>
<dbReference type="SMART" id="SM00114">
    <property type="entry name" value="CARD"/>
    <property type="match status" value="1"/>
</dbReference>
<feature type="binding site" evidence="3">
    <location>
        <position position="715"/>
    </location>
    <ligand>
        <name>ATP</name>
        <dbReference type="ChEBI" id="CHEBI:30616"/>
    </ligand>
</feature>
<dbReference type="GO" id="GO:0005524">
    <property type="term" value="F:ATP binding"/>
    <property type="evidence" value="ECO:0007669"/>
    <property type="project" value="UniProtKB-UniRule"/>
</dbReference>
<accession>C3Y796</accession>
<dbReference type="Gene3D" id="1.10.510.10">
    <property type="entry name" value="Transferase(Phosphotransferase) domain 1"/>
    <property type="match status" value="2"/>
</dbReference>
<keyword evidence="2 3" id="KW-0067">ATP-binding</keyword>
<dbReference type="InterPro" id="IPR016729">
    <property type="entry name" value="FADD"/>
</dbReference>
<organism>
    <name type="scientific">Branchiostoma floridae</name>
    <name type="common">Florida lancelet</name>
    <name type="synonym">Amphioxus</name>
    <dbReference type="NCBI Taxonomy" id="7739"/>
    <lineage>
        <taxon>Eukaryota</taxon>
        <taxon>Metazoa</taxon>
        <taxon>Chordata</taxon>
        <taxon>Cephalochordata</taxon>
        <taxon>Leptocardii</taxon>
        <taxon>Amphioxiformes</taxon>
        <taxon>Branchiostomatidae</taxon>
        <taxon>Branchiostoma</taxon>
    </lineage>
</organism>
<dbReference type="SMART" id="SM00220">
    <property type="entry name" value="S_TKc"/>
    <property type="match status" value="1"/>
</dbReference>
<dbReference type="GO" id="GO:0004672">
    <property type="term" value="F:protein kinase activity"/>
    <property type="evidence" value="ECO:0007669"/>
    <property type="project" value="InterPro"/>
</dbReference>
<dbReference type="EMBL" id="GG666489">
    <property type="protein sequence ID" value="EEN63724.1"/>
    <property type="molecule type" value="Genomic_DNA"/>
</dbReference>
<dbReference type="SMART" id="SM00005">
    <property type="entry name" value="DEATH"/>
    <property type="match status" value="3"/>
</dbReference>
<dbReference type="Gene3D" id="1.10.533.10">
    <property type="entry name" value="Death Domain, Fas"/>
    <property type="match status" value="4"/>
</dbReference>
<evidence type="ECO:0000259" key="7">
    <source>
        <dbReference type="PROSITE" id="PS50209"/>
    </source>
</evidence>
<evidence type="ECO:0000259" key="6">
    <source>
        <dbReference type="PROSITE" id="PS50017"/>
    </source>
</evidence>
<proteinExistence type="predicted"/>
<dbReference type="Pfam" id="PF00619">
    <property type="entry name" value="CARD"/>
    <property type="match status" value="1"/>
</dbReference>
<feature type="domain" description="Death" evidence="6">
    <location>
        <begin position="240"/>
        <end position="309"/>
    </location>
</feature>